<dbReference type="EMBL" id="BGPR01014962">
    <property type="protein sequence ID" value="GBN67432.1"/>
    <property type="molecule type" value="Genomic_DNA"/>
</dbReference>
<comment type="caution">
    <text evidence="2">The sequence shown here is derived from an EMBL/GenBank/DDBJ whole genome shotgun (WGS) entry which is preliminary data.</text>
</comment>
<organism evidence="2 3">
    <name type="scientific">Araneus ventricosus</name>
    <name type="common">Orbweaver spider</name>
    <name type="synonym">Epeira ventricosa</name>
    <dbReference type="NCBI Taxonomy" id="182803"/>
    <lineage>
        <taxon>Eukaryota</taxon>
        <taxon>Metazoa</taxon>
        <taxon>Ecdysozoa</taxon>
        <taxon>Arthropoda</taxon>
        <taxon>Chelicerata</taxon>
        <taxon>Arachnida</taxon>
        <taxon>Araneae</taxon>
        <taxon>Araneomorphae</taxon>
        <taxon>Entelegynae</taxon>
        <taxon>Araneoidea</taxon>
        <taxon>Araneidae</taxon>
        <taxon>Araneus</taxon>
    </lineage>
</organism>
<sequence>MHENDPLWMKGLRKMPVGTELISWDGKDCDGSESSLSSASSSFSISSVISDRISSSVTPAKTIRSSSAVKYSSTCSGYNQLPSPFYGRWRYWSHLFPMMPLCHSSLCACLVMLFSVLSCVL</sequence>
<keyword evidence="3" id="KW-1185">Reference proteome</keyword>
<keyword evidence="1" id="KW-1133">Transmembrane helix</keyword>
<accession>A0A4Y2QVL0</accession>
<dbReference type="AlphaFoldDB" id="A0A4Y2QVL0"/>
<keyword evidence="1" id="KW-0812">Transmembrane</keyword>
<name>A0A4Y2QVL0_ARAVE</name>
<evidence type="ECO:0000313" key="2">
    <source>
        <dbReference type="EMBL" id="GBN67432.1"/>
    </source>
</evidence>
<reference evidence="2 3" key="1">
    <citation type="journal article" date="2019" name="Sci. Rep.">
        <title>Orb-weaving spider Araneus ventricosus genome elucidates the spidroin gene catalogue.</title>
        <authorList>
            <person name="Kono N."/>
            <person name="Nakamura H."/>
            <person name="Ohtoshi R."/>
            <person name="Moran D.A.P."/>
            <person name="Shinohara A."/>
            <person name="Yoshida Y."/>
            <person name="Fujiwara M."/>
            <person name="Mori M."/>
            <person name="Tomita M."/>
            <person name="Arakawa K."/>
        </authorList>
    </citation>
    <scope>NUCLEOTIDE SEQUENCE [LARGE SCALE GENOMIC DNA]</scope>
</reference>
<gene>
    <name evidence="2" type="ORF">AVEN_205611_1</name>
</gene>
<keyword evidence="1" id="KW-0472">Membrane</keyword>
<feature type="transmembrane region" description="Helical" evidence="1">
    <location>
        <begin position="95"/>
        <end position="117"/>
    </location>
</feature>
<evidence type="ECO:0000256" key="1">
    <source>
        <dbReference type="SAM" id="Phobius"/>
    </source>
</evidence>
<protein>
    <submittedName>
        <fullName evidence="2">Uncharacterized protein</fullName>
    </submittedName>
</protein>
<dbReference type="Proteomes" id="UP000499080">
    <property type="component" value="Unassembled WGS sequence"/>
</dbReference>
<proteinExistence type="predicted"/>
<evidence type="ECO:0000313" key="3">
    <source>
        <dbReference type="Proteomes" id="UP000499080"/>
    </source>
</evidence>